<keyword evidence="3" id="KW-1185">Reference proteome</keyword>
<gene>
    <name evidence="2" type="ORF">FA14DRAFT_173036</name>
</gene>
<feature type="signal peptide" evidence="1">
    <location>
        <begin position="1"/>
        <end position="19"/>
    </location>
</feature>
<evidence type="ECO:0000256" key="1">
    <source>
        <dbReference type="SAM" id="SignalP"/>
    </source>
</evidence>
<feature type="chain" id="PRO_5016451131" evidence="1">
    <location>
        <begin position="20"/>
        <end position="141"/>
    </location>
</feature>
<dbReference type="AlphaFoldDB" id="A0A316V6I3"/>
<evidence type="ECO:0000313" key="2">
    <source>
        <dbReference type="EMBL" id="PWN33209.1"/>
    </source>
</evidence>
<organism evidence="2 3">
    <name type="scientific">Meira miltonrushii</name>
    <dbReference type="NCBI Taxonomy" id="1280837"/>
    <lineage>
        <taxon>Eukaryota</taxon>
        <taxon>Fungi</taxon>
        <taxon>Dikarya</taxon>
        <taxon>Basidiomycota</taxon>
        <taxon>Ustilaginomycotina</taxon>
        <taxon>Exobasidiomycetes</taxon>
        <taxon>Exobasidiales</taxon>
        <taxon>Brachybasidiaceae</taxon>
        <taxon>Meira</taxon>
    </lineage>
</organism>
<dbReference type="GeneID" id="37022231"/>
<keyword evidence="1" id="KW-0732">Signal</keyword>
<protein>
    <submittedName>
        <fullName evidence="2">Uncharacterized protein</fullName>
    </submittedName>
</protein>
<dbReference type="OrthoDB" id="3361452at2759"/>
<dbReference type="EMBL" id="KZ819604">
    <property type="protein sequence ID" value="PWN33209.1"/>
    <property type="molecule type" value="Genomic_DNA"/>
</dbReference>
<dbReference type="Proteomes" id="UP000245771">
    <property type="component" value="Unassembled WGS sequence"/>
</dbReference>
<reference evidence="2 3" key="1">
    <citation type="journal article" date="2018" name="Mol. Biol. Evol.">
        <title>Broad Genomic Sampling Reveals a Smut Pathogenic Ancestry of the Fungal Clade Ustilaginomycotina.</title>
        <authorList>
            <person name="Kijpornyongpan T."/>
            <person name="Mondo S.J."/>
            <person name="Barry K."/>
            <person name="Sandor L."/>
            <person name="Lee J."/>
            <person name="Lipzen A."/>
            <person name="Pangilinan J."/>
            <person name="LaButti K."/>
            <person name="Hainaut M."/>
            <person name="Henrissat B."/>
            <person name="Grigoriev I.V."/>
            <person name="Spatafora J.W."/>
            <person name="Aime M.C."/>
        </authorList>
    </citation>
    <scope>NUCLEOTIDE SEQUENCE [LARGE SCALE GENOMIC DNA]</scope>
    <source>
        <strain evidence="2 3">MCA 3882</strain>
    </source>
</reference>
<dbReference type="RefSeq" id="XP_025353511.1">
    <property type="nucleotide sequence ID" value="XM_025500450.1"/>
</dbReference>
<dbReference type="InParanoid" id="A0A316V6I3"/>
<name>A0A316V6I3_9BASI</name>
<accession>A0A316V6I3</accession>
<evidence type="ECO:0000313" key="3">
    <source>
        <dbReference type="Proteomes" id="UP000245771"/>
    </source>
</evidence>
<sequence length="141" mass="14333">MRFNVLLASSLALAAVAIAAPITNPVSRSLVTDLGAVISKIEEGAGITAIEDELDKALGGGISKLEEKLGVSFAEDFLKLSNSGASPGDLQAVGKGIYYLEEGLGVNAIDKFLDEETGGAITSIEDALGVTDIESALGIAP</sequence>
<proteinExistence type="predicted"/>